<gene>
    <name evidence="2" type="ORF">BDV25DRAFT_167733</name>
</gene>
<evidence type="ECO:0000313" key="2">
    <source>
        <dbReference type="EMBL" id="KAE8155326.1"/>
    </source>
</evidence>
<evidence type="ECO:0000313" key="3">
    <source>
        <dbReference type="Proteomes" id="UP000325780"/>
    </source>
</evidence>
<dbReference type="AlphaFoldDB" id="A0A5N6U9P1"/>
<dbReference type="InterPro" id="IPR006683">
    <property type="entry name" value="Thioestr_dom"/>
</dbReference>
<dbReference type="SUPFAM" id="SSF54637">
    <property type="entry name" value="Thioesterase/thiol ester dehydrase-isomerase"/>
    <property type="match status" value="1"/>
</dbReference>
<dbReference type="OrthoDB" id="506431at2759"/>
<dbReference type="InterPro" id="IPR029069">
    <property type="entry name" value="HotDog_dom_sf"/>
</dbReference>
<protein>
    <submittedName>
        <fullName evidence="2">HotDog domain-containing protein</fullName>
    </submittedName>
</protein>
<accession>A0A5N6U9P1</accession>
<dbReference type="Gene3D" id="3.10.129.10">
    <property type="entry name" value="Hotdog Thioesterase"/>
    <property type="match status" value="1"/>
</dbReference>
<organism evidence="2 3">
    <name type="scientific">Aspergillus avenaceus</name>
    <dbReference type="NCBI Taxonomy" id="36643"/>
    <lineage>
        <taxon>Eukaryota</taxon>
        <taxon>Fungi</taxon>
        <taxon>Dikarya</taxon>
        <taxon>Ascomycota</taxon>
        <taxon>Pezizomycotina</taxon>
        <taxon>Eurotiomycetes</taxon>
        <taxon>Eurotiomycetidae</taxon>
        <taxon>Eurotiales</taxon>
        <taxon>Aspergillaceae</taxon>
        <taxon>Aspergillus</taxon>
        <taxon>Aspergillus subgen. Circumdati</taxon>
    </lineage>
</organism>
<proteinExistence type="predicted"/>
<dbReference type="EMBL" id="ML742023">
    <property type="protein sequence ID" value="KAE8155326.1"/>
    <property type="molecule type" value="Genomic_DNA"/>
</dbReference>
<name>A0A5N6U9P1_ASPAV</name>
<feature type="domain" description="Thioesterase" evidence="1">
    <location>
        <begin position="140"/>
        <end position="217"/>
    </location>
</feature>
<evidence type="ECO:0000259" key="1">
    <source>
        <dbReference type="Pfam" id="PF03061"/>
    </source>
</evidence>
<dbReference type="Proteomes" id="UP000325780">
    <property type="component" value="Unassembled WGS sequence"/>
</dbReference>
<dbReference type="Pfam" id="PF03061">
    <property type="entry name" value="4HBT"/>
    <property type="match status" value="1"/>
</dbReference>
<dbReference type="PANTHER" id="PTHR47260:SF3">
    <property type="entry name" value="THIOESTERASE FAMILY PROTEIN (AFU_ORTHOLOGUE AFUA_7G03960)"/>
    <property type="match status" value="1"/>
</dbReference>
<sequence length="235" mass="26826">MLRLHFQALRGNAIGRRYFSKESDFISRFIRHHKPPHEALKYFSALDWTRGIFQNDKYEPVAFFPRYVDKQTGENTFFGSTVNTPATIPRLLALRRKALGAVDPETSSVTATEAAEGLHGRSDALCLMTLKEDLHAHPSIVHGGFQGVIFDEIMRFVILLHYDRTAQPGPRRRHYTLQMSLSYHAPVLTGGDILVRSWLTRREGRKWFLGAEIVDPANRDLTSAESMWLTGRTET</sequence>
<dbReference type="CDD" id="cd03443">
    <property type="entry name" value="PaaI_thioesterase"/>
    <property type="match status" value="1"/>
</dbReference>
<keyword evidence="3" id="KW-1185">Reference proteome</keyword>
<reference evidence="2 3" key="1">
    <citation type="submission" date="2019-04" db="EMBL/GenBank/DDBJ databases">
        <title>Friends and foes A comparative genomics study of 23 Aspergillus species from section Flavi.</title>
        <authorList>
            <consortium name="DOE Joint Genome Institute"/>
            <person name="Kjaerbolling I."/>
            <person name="Vesth T."/>
            <person name="Frisvad J.C."/>
            <person name="Nybo J.L."/>
            <person name="Theobald S."/>
            <person name="Kildgaard S."/>
            <person name="Isbrandt T."/>
            <person name="Kuo A."/>
            <person name="Sato A."/>
            <person name="Lyhne E.K."/>
            <person name="Kogle M.E."/>
            <person name="Wiebenga A."/>
            <person name="Kun R.S."/>
            <person name="Lubbers R.J."/>
            <person name="Makela M.R."/>
            <person name="Barry K."/>
            <person name="Chovatia M."/>
            <person name="Clum A."/>
            <person name="Daum C."/>
            <person name="Haridas S."/>
            <person name="He G."/>
            <person name="LaButti K."/>
            <person name="Lipzen A."/>
            <person name="Mondo S."/>
            <person name="Riley R."/>
            <person name="Salamov A."/>
            <person name="Simmons B.A."/>
            <person name="Magnuson J.K."/>
            <person name="Henrissat B."/>
            <person name="Mortensen U.H."/>
            <person name="Larsen T.O."/>
            <person name="Devries R.P."/>
            <person name="Grigoriev I.V."/>
            <person name="Machida M."/>
            <person name="Baker S.E."/>
            <person name="Andersen M.R."/>
        </authorList>
    </citation>
    <scope>NUCLEOTIDE SEQUENCE [LARGE SCALE GENOMIC DNA]</scope>
    <source>
        <strain evidence="2 3">IBT 18842</strain>
    </source>
</reference>
<dbReference type="InterPro" id="IPR052061">
    <property type="entry name" value="PTE-AB_protein"/>
</dbReference>
<dbReference type="PANTHER" id="PTHR47260">
    <property type="entry name" value="UPF0644 PROTEIN PB2B4.06"/>
    <property type="match status" value="1"/>
</dbReference>